<sequence>MRCSISFCFQDPVIHRRYVNLFFLPYAYCLRRNVICWTVALLIVASIAYTTLKLIVETARSASDQSKLIACFDIFFLIIAALCLLYCAAGIFAAIFLSIRDCSGDVMALLFTKNKIAPSPSPPSTVVQDGAPPPPPPPDHDHLPV</sequence>
<gene>
    <name evidence="1" type="ORF">D5086_013271</name>
</gene>
<name>A0ACC4C4G5_POPAL</name>
<dbReference type="Proteomes" id="UP000309997">
    <property type="component" value="Unassembled WGS sequence"/>
</dbReference>
<accession>A0ACC4C4G5</accession>
<proteinExistence type="predicted"/>
<keyword evidence="2" id="KW-1185">Reference proteome</keyword>
<organism evidence="1 2">
    <name type="scientific">Populus alba</name>
    <name type="common">White poplar</name>
    <dbReference type="NCBI Taxonomy" id="43335"/>
    <lineage>
        <taxon>Eukaryota</taxon>
        <taxon>Viridiplantae</taxon>
        <taxon>Streptophyta</taxon>
        <taxon>Embryophyta</taxon>
        <taxon>Tracheophyta</taxon>
        <taxon>Spermatophyta</taxon>
        <taxon>Magnoliopsida</taxon>
        <taxon>eudicotyledons</taxon>
        <taxon>Gunneridae</taxon>
        <taxon>Pentapetalae</taxon>
        <taxon>rosids</taxon>
        <taxon>fabids</taxon>
        <taxon>Malpighiales</taxon>
        <taxon>Salicaceae</taxon>
        <taxon>Saliceae</taxon>
        <taxon>Populus</taxon>
    </lineage>
</organism>
<evidence type="ECO:0000313" key="2">
    <source>
        <dbReference type="Proteomes" id="UP000309997"/>
    </source>
</evidence>
<dbReference type="EMBL" id="RCHU02000006">
    <property type="protein sequence ID" value="KAL3586404.1"/>
    <property type="molecule type" value="Genomic_DNA"/>
</dbReference>
<protein>
    <submittedName>
        <fullName evidence="1">Uncharacterized protein</fullName>
    </submittedName>
</protein>
<evidence type="ECO:0000313" key="1">
    <source>
        <dbReference type="EMBL" id="KAL3586404.1"/>
    </source>
</evidence>
<comment type="caution">
    <text evidence="1">The sequence shown here is derived from an EMBL/GenBank/DDBJ whole genome shotgun (WGS) entry which is preliminary data.</text>
</comment>
<reference evidence="1 2" key="1">
    <citation type="journal article" date="2024" name="Plant Biotechnol. J.">
        <title>Genome and CRISPR/Cas9 system of a widespread forest tree (Populus alba) in the world.</title>
        <authorList>
            <person name="Liu Y.J."/>
            <person name="Jiang P.F."/>
            <person name="Han X.M."/>
            <person name="Li X.Y."/>
            <person name="Wang H.M."/>
            <person name="Wang Y.J."/>
            <person name="Wang X.X."/>
            <person name="Zeng Q.Y."/>
        </authorList>
    </citation>
    <scope>NUCLEOTIDE SEQUENCE [LARGE SCALE GENOMIC DNA]</scope>
    <source>
        <strain evidence="2">cv. PAL-ZL1</strain>
    </source>
</reference>